<feature type="transmembrane region" description="Helical" evidence="8">
    <location>
        <begin position="74"/>
        <end position="92"/>
    </location>
</feature>
<keyword evidence="3" id="KW-0813">Transport</keyword>
<evidence type="ECO:0000256" key="4">
    <source>
        <dbReference type="ARBA" id="ARBA00022475"/>
    </source>
</evidence>
<protein>
    <submittedName>
        <fullName evidence="10">ABC-type spermidine/putrescine transport system, permease component I</fullName>
    </submittedName>
</protein>
<comment type="subcellular location">
    <subcellularLocation>
        <location evidence="1">Cell membrane</location>
        <topology evidence="1">Multi-pass membrane protein</topology>
    </subcellularLocation>
</comment>
<dbReference type="PANTHER" id="PTHR42929:SF5">
    <property type="entry name" value="ABC TRANSPORTER PERMEASE PROTEIN"/>
    <property type="match status" value="1"/>
</dbReference>
<feature type="transmembrane region" description="Helical" evidence="8">
    <location>
        <begin position="212"/>
        <end position="233"/>
    </location>
</feature>
<dbReference type="InterPro" id="IPR035906">
    <property type="entry name" value="MetI-like_sf"/>
</dbReference>
<keyword evidence="5 8" id="KW-0812">Transmembrane</keyword>
<dbReference type="CDD" id="cd06261">
    <property type="entry name" value="TM_PBP2"/>
    <property type="match status" value="1"/>
</dbReference>
<evidence type="ECO:0000313" key="10">
    <source>
        <dbReference type="EMBL" id="CDX63522.1"/>
    </source>
</evidence>
<feature type="transmembrane region" description="Helical" evidence="8">
    <location>
        <begin position="133"/>
        <end position="151"/>
    </location>
</feature>
<dbReference type="GO" id="GO:0055085">
    <property type="term" value="P:transmembrane transport"/>
    <property type="evidence" value="ECO:0007669"/>
    <property type="project" value="InterPro"/>
</dbReference>
<proteinExistence type="inferred from homology"/>
<feature type="transmembrane region" description="Helical" evidence="8">
    <location>
        <begin position="20"/>
        <end position="40"/>
    </location>
</feature>
<organism evidence="10 11">
    <name type="scientific">Mesorhizobium plurifarium</name>
    <dbReference type="NCBI Taxonomy" id="69974"/>
    <lineage>
        <taxon>Bacteria</taxon>
        <taxon>Pseudomonadati</taxon>
        <taxon>Pseudomonadota</taxon>
        <taxon>Alphaproteobacteria</taxon>
        <taxon>Hyphomicrobiales</taxon>
        <taxon>Phyllobacteriaceae</taxon>
        <taxon>Mesorhizobium</taxon>
    </lineage>
</organism>
<dbReference type="PROSITE" id="PS50928">
    <property type="entry name" value="ABC_TM1"/>
    <property type="match status" value="1"/>
</dbReference>
<evidence type="ECO:0000259" key="9">
    <source>
        <dbReference type="PROSITE" id="PS50928"/>
    </source>
</evidence>
<evidence type="ECO:0000256" key="5">
    <source>
        <dbReference type="ARBA" id="ARBA00022692"/>
    </source>
</evidence>
<evidence type="ECO:0000256" key="6">
    <source>
        <dbReference type="ARBA" id="ARBA00022989"/>
    </source>
</evidence>
<dbReference type="GO" id="GO:0005886">
    <property type="term" value="C:plasma membrane"/>
    <property type="evidence" value="ECO:0007669"/>
    <property type="project" value="UniProtKB-SubCell"/>
</dbReference>
<keyword evidence="7 8" id="KW-0472">Membrane</keyword>
<sequence>MASAPSWSGRSPALTGPVSAIFMIVFFVLPVLYLVLISFAQHSSTQGVAWSFSLNNYLDTVGDSFFWEVAWRTLRLSALTTLICLVLAFPVSHYLVTSRGWRQLAVFIVLLMPLVTSVTVMSYGWLILLGRQGLINMVLMGAGLLSIPRPLMNNEPAIVVGLVHVFLVFMVISIAGSLQSINPSLVPAARSLGAGPVSTFLRITLPLCLPGIRAGSLLVFALSMSAYAIPGILGGPRYKFISTLVYQQAVSLFNWPVGAALAVVLLILTALIILVVLSATRLVRICRSGAP</sequence>
<dbReference type="Proteomes" id="UP000182888">
    <property type="component" value="Unassembled WGS sequence"/>
</dbReference>
<evidence type="ECO:0000256" key="1">
    <source>
        <dbReference type="ARBA" id="ARBA00004651"/>
    </source>
</evidence>
<feature type="transmembrane region" description="Helical" evidence="8">
    <location>
        <begin position="253"/>
        <end position="277"/>
    </location>
</feature>
<comment type="similarity">
    <text evidence="2">Belongs to the binding-protein-dependent transport system permease family. CysTW subfamily.</text>
</comment>
<feature type="transmembrane region" description="Helical" evidence="8">
    <location>
        <begin position="104"/>
        <end position="126"/>
    </location>
</feature>
<dbReference type="PANTHER" id="PTHR42929">
    <property type="entry name" value="INNER MEMBRANE ABC TRANSPORTER PERMEASE PROTEIN YDCU-RELATED-RELATED"/>
    <property type="match status" value="1"/>
</dbReference>
<evidence type="ECO:0000256" key="3">
    <source>
        <dbReference type="ARBA" id="ARBA00022448"/>
    </source>
</evidence>
<feature type="transmembrane region" description="Helical" evidence="8">
    <location>
        <begin position="157"/>
        <end position="178"/>
    </location>
</feature>
<evidence type="ECO:0000256" key="7">
    <source>
        <dbReference type="ARBA" id="ARBA00023136"/>
    </source>
</evidence>
<accession>A0A0K2W7Q8</accession>
<dbReference type="Gene3D" id="1.10.3720.10">
    <property type="entry name" value="MetI-like"/>
    <property type="match status" value="1"/>
</dbReference>
<dbReference type="AlphaFoldDB" id="A0A0K2W7Q8"/>
<dbReference type="EMBL" id="CCND01000052">
    <property type="protein sequence ID" value="CDX63522.1"/>
    <property type="molecule type" value="Genomic_DNA"/>
</dbReference>
<feature type="domain" description="ABC transmembrane type-1" evidence="9">
    <location>
        <begin position="70"/>
        <end position="276"/>
    </location>
</feature>
<keyword evidence="6 8" id="KW-1133">Transmembrane helix</keyword>
<evidence type="ECO:0000256" key="8">
    <source>
        <dbReference type="SAM" id="Phobius"/>
    </source>
</evidence>
<evidence type="ECO:0000256" key="2">
    <source>
        <dbReference type="ARBA" id="ARBA00007069"/>
    </source>
</evidence>
<name>A0A0K2W7Q8_MESPL</name>
<dbReference type="SUPFAM" id="SSF161098">
    <property type="entry name" value="MetI-like"/>
    <property type="match status" value="1"/>
</dbReference>
<gene>
    <name evidence="10" type="ORF">MPL1032_90057</name>
</gene>
<reference evidence="11" key="1">
    <citation type="submission" date="2014-08" db="EMBL/GenBank/DDBJ databases">
        <authorList>
            <person name="Edwards T."/>
        </authorList>
    </citation>
    <scope>NUCLEOTIDE SEQUENCE [LARGE SCALE GENOMIC DNA]</scope>
</reference>
<evidence type="ECO:0000313" key="11">
    <source>
        <dbReference type="Proteomes" id="UP000182888"/>
    </source>
</evidence>
<keyword evidence="4" id="KW-1003">Cell membrane</keyword>
<dbReference type="InterPro" id="IPR000515">
    <property type="entry name" value="MetI-like"/>
</dbReference>